<evidence type="ECO:0000313" key="9">
    <source>
        <dbReference type="Proteomes" id="UP000238916"/>
    </source>
</evidence>
<gene>
    <name evidence="8" type="ORF">SBF1_4740005</name>
</gene>
<dbReference type="InterPro" id="IPR002052">
    <property type="entry name" value="DNA_methylase_N6_adenine_CS"/>
</dbReference>
<feature type="domain" description="HNH nuclease" evidence="7">
    <location>
        <begin position="44"/>
        <end position="91"/>
    </location>
</feature>
<evidence type="ECO:0000313" key="8">
    <source>
        <dbReference type="EMBL" id="SPF50392.1"/>
    </source>
</evidence>
<keyword evidence="5" id="KW-0680">Restriction system</keyword>
<organism evidence="8 9">
    <name type="scientific">Candidatus Desulfosporosinus infrequens</name>
    <dbReference type="NCBI Taxonomy" id="2043169"/>
    <lineage>
        <taxon>Bacteria</taxon>
        <taxon>Bacillati</taxon>
        <taxon>Bacillota</taxon>
        <taxon>Clostridia</taxon>
        <taxon>Eubacteriales</taxon>
        <taxon>Desulfitobacteriaceae</taxon>
        <taxon>Desulfosporosinus</taxon>
    </lineage>
</organism>
<dbReference type="Proteomes" id="UP000238916">
    <property type="component" value="Unassembled WGS sequence"/>
</dbReference>
<evidence type="ECO:0000256" key="2">
    <source>
        <dbReference type="ARBA" id="ARBA00022603"/>
    </source>
</evidence>
<name>A0A2U3LET6_9FIRM</name>
<dbReference type="GO" id="GO:0009007">
    <property type="term" value="F:site-specific DNA-methyltransferase (adenine-specific) activity"/>
    <property type="evidence" value="ECO:0007669"/>
    <property type="project" value="UniProtKB-EC"/>
</dbReference>
<dbReference type="GO" id="GO:0003677">
    <property type="term" value="F:DNA binding"/>
    <property type="evidence" value="ECO:0007669"/>
    <property type="project" value="InterPro"/>
</dbReference>
<dbReference type="InterPro" id="IPR029063">
    <property type="entry name" value="SAM-dependent_MTases_sf"/>
</dbReference>
<dbReference type="SMART" id="SM00507">
    <property type="entry name" value="HNHc"/>
    <property type="match status" value="1"/>
</dbReference>
<dbReference type="PANTHER" id="PTHR42933">
    <property type="entry name" value="SLR6095 PROTEIN"/>
    <property type="match status" value="1"/>
</dbReference>
<keyword evidence="2" id="KW-0489">Methyltransferase</keyword>
<evidence type="ECO:0000256" key="6">
    <source>
        <dbReference type="ARBA" id="ARBA00047942"/>
    </source>
</evidence>
<dbReference type="AlphaFoldDB" id="A0A2U3LET6"/>
<evidence type="ECO:0000256" key="5">
    <source>
        <dbReference type="ARBA" id="ARBA00022747"/>
    </source>
</evidence>
<keyword evidence="4" id="KW-0949">S-adenosyl-L-methionine</keyword>
<evidence type="ECO:0000256" key="4">
    <source>
        <dbReference type="ARBA" id="ARBA00022691"/>
    </source>
</evidence>
<dbReference type="CDD" id="cd00085">
    <property type="entry name" value="HNHc"/>
    <property type="match status" value="1"/>
</dbReference>
<dbReference type="InterPro" id="IPR051537">
    <property type="entry name" value="DNA_Adenine_Mtase"/>
</dbReference>
<dbReference type="GO" id="GO:0009307">
    <property type="term" value="P:DNA restriction-modification system"/>
    <property type="evidence" value="ECO:0007669"/>
    <property type="project" value="UniProtKB-KW"/>
</dbReference>
<evidence type="ECO:0000256" key="1">
    <source>
        <dbReference type="ARBA" id="ARBA00011900"/>
    </source>
</evidence>
<dbReference type="GO" id="GO:0032259">
    <property type="term" value="P:methylation"/>
    <property type="evidence" value="ECO:0007669"/>
    <property type="project" value="UniProtKB-KW"/>
</dbReference>
<reference evidence="9" key="1">
    <citation type="submission" date="2018-02" db="EMBL/GenBank/DDBJ databases">
        <authorList>
            <person name="Hausmann B."/>
        </authorList>
    </citation>
    <scope>NUCLEOTIDE SEQUENCE [LARGE SCALE GENOMIC DNA]</scope>
    <source>
        <strain evidence="9">Peat soil MAG SbF1</strain>
    </source>
</reference>
<dbReference type="PROSITE" id="PS00092">
    <property type="entry name" value="N6_MTASE"/>
    <property type="match status" value="1"/>
</dbReference>
<dbReference type="EMBL" id="OMOF01000417">
    <property type="protein sequence ID" value="SPF50392.1"/>
    <property type="molecule type" value="Genomic_DNA"/>
</dbReference>
<evidence type="ECO:0000259" key="7">
    <source>
        <dbReference type="SMART" id="SM00507"/>
    </source>
</evidence>
<comment type="catalytic activity">
    <reaction evidence="6">
        <text>a 2'-deoxyadenosine in DNA + S-adenosyl-L-methionine = an N(6)-methyl-2'-deoxyadenosine in DNA + S-adenosyl-L-homocysteine + H(+)</text>
        <dbReference type="Rhea" id="RHEA:15197"/>
        <dbReference type="Rhea" id="RHEA-COMP:12418"/>
        <dbReference type="Rhea" id="RHEA-COMP:12419"/>
        <dbReference type="ChEBI" id="CHEBI:15378"/>
        <dbReference type="ChEBI" id="CHEBI:57856"/>
        <dbReference type="ChEBI" id="CHEBI:59789"/>
        <dbReference type="ChEBI" id="CHEBI:90615"/>
        <dbReference type="ChEBI" id="CHEBI:90616"/>
        <dbReference type="EC" id="2.1.1.72"/>
    </reaction>
</comment>
<dbReference type="InterPro" id="IPR003615">
    <property type="entry name" value="HNH_nuc"/>
</dbReference>
<sequence>MSTRISGQTKPSLRALRLSSPNRARREWLPIRANPLGLASIPKALKEEVMKEYSYMCAICGKGNPQLHHIDGENMNNVAMNLIPLCSNHHLIDLVNDTHRLSLMNAMLHNIDGEITLGDTLSNAGKIMKGFDVVLTNPPFGTKRAVNVLLVMTSYILHYKPVQTPGGFE</sequence>
<dbReference type="InterPro" id="IPR003356">
    <property type="entry name" value="DNA_methylase_A-5"/>
</dbReference>
<accession>A0A2U3LET6</accession>
<keyword evidence="3" id="KW-0808">Transferase</keyword>
<dbReference type="Gene3D" id="3.40.50.150">
    <property type="entry name" value="Vaccinia Virus protein VP39"/>
    <property type="match status" value="1"/>
</dbReference>
<evidence type="ECO:0000256" key="3">
    <source>
        <dbReference type="ARBA" id="ARBA00022679"/>
    </source>
</evidence>
<protein>
    <recommendedName>
        <fullName evidence="1">site-specific DNA-methyltransferase (adenine-specific)</fullName>
        <ecNumber evidence="1">2.1.1.72</ecNumber>
    </recommendedName>
</protein>
<dbReference type="EC" id="2.1.1.72" evidence="1"/>
<dbReference type="Pfam" id="PF02384">
    <property type="entry name" value="N6_Mtase"/>
    <property type="match status" value="1"/>
</dbReference>
<dbReference type="GO" id="GO:0008170">
    <property type="term" value="F:N-methyltransferase activity"/>
    <property type="evidence" value="ECO:0007669"/>
    <property type="project" value="InterPro"/>
</dbReference>
<proteinExistence type="predicted"/>
<dbReference type="PANTHER" id="PTHR42933:SF4">
    <property type="entry name" value="TYPE I RESTRICTION ENZYME ECOKI METHYLASE SUBUNIT"/>
    <property type="match status" value="1"/>
</dbReference>
<dbReference type="SUPFAM" id="SSF53335">
    <property type="entry name" value="S-adenosyl-L-methionine-dependent methyltransferases"/>
    <property type="match status" value="1"/>
</dbReference>